<name>A0A1V2A4N8_9BACI</name>
<keyword evidence="2 6" id="KW-0812">Transmembrane</keyword>
<dbReference type="Pfam" id="PF03816">
    <property type="entry name" value="LytR_cpsA_psr"/>
    <property type="match status" value="1"/>
</dbReference>
<dbReference type="EMBL" id="MSFI01000030">
    <property type="protein sequence ID" value="OMP65822.1"/>
    <property type="molecule type" value="Genomic_DNA"/>
</dbReference>
<organism evidence="8 9">
    <name type="scientific">Domibacillus epiphyticus</name>
    <dbReference type="NCBI Taxonomy" id="1714355"/>
    <lineage>
        <taxon>Bacteria</taxon>
        <taxon>Bacillati</taxon>
        <taxon>Bacillota</taxon>
        <taxon>Bacilli</taxon>
        <taxon>Bacillales</taxon>
        <taxon>Bacillaceae</taxon>
        <taxon>Domibacillus</taxon>
    </lineage>
</organism>
<accession>A0A1V2A4N8</accession>
<dbReference type="Proteomes" id="UP000188613">
    <property type="component" value="Unassembled WGS sequence"/>
</dbReference>
<keyword evidence="6" id="KW-0472">Membrane</keyword>
<feature type="compositionally biased region" description="Acidic residues" evidence="5">
    <location>
        <begin position="334"/>
        <end position="356"/>
    </location>
</feature>
<sequence>MASENQRTGRRRRKTQKRRIVFFTLFIPVLLIASTLIGYAANLHKKAETVFTDSYEDDGRAKSELRDADVHPLEDNISILFMGIDDNENRQYGLNTRTDALVLATLNVENKTIKMLSIPRDSYAYIPELDEYNKINHAHATGGPISTIETVEELLEVPVDYYVRLNFYAFVDVVDALNGIEFDVPFEMNEKNSNDIHGAVELEPGKQNLNGEEALALARTRKYDNDIERGKRQQQILQAITKKAISLNSITKYDEILEAVGSNMRTNLTFSEMKSLIEYGKDGRIDFESLTLSGTDDFMSSGAYIYRIDETDLEVVKGKLQRHLDMEPSYSRLEEDESSDSEEEATYSTDEESIYE</sequence>
<keyword evidence="3" id="KW-0735">Signal-anchor</keyword>
<dbReference type="InterPro" id="IPR050922">
    <property type="entry name" value="LytR/CpsA/Psr_CW_biosynth"/>
</dbReference>
<dbReference type="GO" id="GO:0071555">
    <property type="term" value="P:cell wall organization"/>
    <property type="evidence" value="ECO:0007669"/>
    <property type="project" value="UniProtKB-KW"/>
</dbReference>
<dbReference type="RefSeq" id="WP_076768011.1">
    <property type="nucleotide sequence ID" value="NZ_MSFI01000030.1"/>
</dbReference>
<reference evidence="8 9" key="1">
    <citation type="submission" date="2016-12" db="EMBL/GenBank/DDBJ databases">
        <title>Domibacillus sp. SAB 38T whole genome sequencing.</title>
        <authorList>
            <person name="Verma A."/>
            <person name="Ojha A.K."/>
            <person name="Krishnamurthi S."/>
        </authorList>
    </citation>
    <scope>NUCLEOTIDE SEQUENCE [LARGE SCALE GENOMIC DNA]</scope>
    <source>
        <strain evidence="8 9">SAB 38</strain>
    </source>
</reference>
<comment type="caution">
    <text evidence="8">The sequence shown here is derived from an EMBL/GenBank/DDBJ whole genome shotgun (WGS) entry which is preliminary data.</text>
</comment>
<gene>
    <name evidence="8" type="ORF">BTO28_15705</name>
</gene>
<protein>
    <submittedName>
        <fullName evidence="8">Transcriptional regulator</fullName>
    </submittedName>
</protein>
<evidence type="ECO:0000256" key="5">
    <source>
        <dbReference type="SAM" id="MobiDB-lite"/>
    </source>
</evidence>
<keyword evidence="9" id="KW-1185">Reference proteome</keyword>
<dbReference type="PANTHER" id="PTHR33392:SF3">
    <property type="entry name" value="POLYISOPRENYL-TEICHOIC ACID--PEPTIDOGLYCAN TEICHOIC ACID TRANSFERASE TAGT"/>
    <property type="match status" value="1"/>
</dbReference>
<dbReference type="AlphaFoldDB" id="A0A1V2A4N8"/>
<evidence type="ECO:0000256" key="1">
    <source>
        <dbReference type="ARBA" id="ARBA00006068"/>
    </source>
</evidence>
<feature type="domain" description="Cell envelope-related transcriptional attenuator" evidence="7">
    <location>
        <begin position="97"/>
        <end position="244"/>
    </location>
</feature>
<keyword evidence="4 6" id="KW-1133">Transmembrane helix</keyword>
<evidence type="ECO:0000256" key="4">
    <source>
        <dbReference type="ARBA" id="ARBA00022989"/>
    </source>
</evidence>
<comment type="similarity">
    <text evidence="1">Belongs to the LytR/CpsA/Psr (LCP) family.</text>
</comment>
<dbReference type="PANTHER" id="PTHR33392">
    <property type="entry name" value="POLYISOPRENYL-TEICHOIC ACID--PEPTIDOGLYCAN TEICHOIC ACID TRANSFERASE TAGU"/>
    <property type="match status" value="1"/>
</dbReference>
<evidence type="ECO:0000259" key="7">
    <source>
        <dbReference type="Pfam" id="PF03816"/>
    </source>
</evidence>
<feature type="transmembrane region" description="Helical" evidence="6">
    <location>
        <begin position="20"/>
        <end position="41"/>
    </location>
</feature>
<dbReference type="Gene3D" id="3.40.630.190">
    <property type="entry name" value="LCP protein"/>
    <property type="match status" value="1"/>
</dbReference>
<dbReference type="OrthoDB" id="27330at2"/>
<proteinExistence type="inferred from homology"/>
<dbReference type="STRING" id="1714355.BTO28_15705"/>
<evidence type="ECO:0000256" key="2">
    <source>
        <dbReference type="ARBA" id="ARBA00022692"/>
    </source>
</evidence>
<feature type="region of interest" description="Disordered" evidence="5">
    <location>
        <begin position="327"/>
        <end position="356"/>
    </location>
</feature>
<evidence type="ECO:0000313" key="9">
    <source>
        <dbReference type="Proteomes" id="UP000188613"/>
    </source>
</evidence>
<evidence type="ECO:0000256" key="3">
    <source>
        <dbReference type="ARBA" id="ARBA00022968"/>
    </source>
</evidence>
<dbReference type="NCBIfam" id="TIGR00350">
    <property type="entry name" value="lytR_cpsA_psr"/>
    <property type="match status" value="1"/>
</dbReference>
<evidence type="ECO:0000256" key="6">
    <source>
        <dbReference type="SAM" id="Phobius"/>
    </source>
</evidence>
<evidence type="ECO:0000313" key="8">
    <source>
        <dbReference type="EMBL" id="OMP65822.1"/>
    </source>
</evidence>
<dbReference type="InterPro" id="IPR004474">
    <property type="entry name" value="LytR_CpsA_psr"/>
</dbReference>